<dbReference type="EMBL" id="VTFZ01000010">
    <property type="protein sequence ID" value="MRX80460.1"/>
    <property type="molecule type" value="Genomic_DNA"/>
</dbReference>
<organism evidence="1 2">
    <name type="scientific">Enorma shizhengliae</name>
    <dbReference type="NCBI Taxonomy" id="2606615"/>
    <lineage>
        <taxon>Bacteria</taxon>
        <taxon>Bacillati</taxon>
        <taxon>Actinomycetota</taxon>
        <taxon>Coriobacteriia</taxon>
        <taxon>Coriobacteriales</taxon>
        <taxon>Coriobacteriaceae</taxon>
        <taxon>Enorma</taxon>
    </lineage>
</organism>
<evidence type="ECO:0000313" key="2">
    <source>
        <dbReference type="Proteomes" id="UP000470010"/>
    </source>
</evidence>
<protein>
    <submittedName>
        <fullName evidence="1">Uncharacterized protein</fullName>
    </submittedName>
</protein>
<dbReference type="Proteomes" id="UP000470010">
    <property type="component" value="Unassembled WGS sequence"/>
</dbReference>
<reference evidence="2" key="1">
    <citation type="submission" date="2019-08" db="EMBL/GenBank/DDBJ databases">
        <title>Arthrobacter sp. nov., isolated from plateau pika and Tibetan wild ass.</title>
        <authorList>
            <person name="Ge Y."/>
        </authorList>
    </citation>
    <scope>NUCLEOTIDE SEQUENCE [LARGE SCALE GENOMIC DNA]</scope>
    <source>
        <strain evidence="2">HF-1365</strain>
    </source>
</reference>
<sequence>MYGVMIDTKKAHEVPASLLAWTERAHKGPRALVAGLCEGSEEPALSLGASYSLKAWTQELGPHALVAQLAC</sequence>
<evidence type="ECO:0000313" key="1">
    <source>
        <dbReference type="EMBL" id="MRX80460.1"/>
    </source>
</evidence>
<dbReference type="RefSeq" id="WP_144687877.1">
    <property type="nucleotide sequence ID" value="NZ_VLLQ01000003.1"/>
</dbReference>
<dbReference type="AlphaFoldDB" id="A0A7K0GAL6"/>
<name>A0A7K0GAL6_9ACTN</name>
<accession>A0A7K0GAL6</accession>
<keyword evidence="2" id="KW-1185">Reference proteome</keyword>
<gene>
    <name evidence="1" type="ORF">GJE22_07655</name>
</gene>
<proteinExistence type="predicted"/>
<comment type="caution">
    <text evidence="1">The sequence shown here is derived from an EMBL/GenBank/DDBJ whole genome shotgun (WGS) entry which is preliminary data.</text>
</comment>